<reference evidence="3 4" key="1">
    <citation type="submission" date="2019-02" db="EMBL/GenBank/DDBJ databases">
        <title>Draft genome sequences of novel Actinobacteria.</title>
        <authorList>
            <person name="Sahin N."/>
            <person name="Ay H."/>
            <person name="Saygin H."/>
        </authorList>
    </citation>
    <scope>NUCLEOTIDE SEQUENCE [LARGE SCALE GENOMIC DNA]</scope>
    <source>
        <strain evidence="3 4">JCM 30529</strain>
    </source>
</reference>
<keyword evidence="4" id="KW-1185">Reference proteome</keyword>
<proteinExistence type="predicted"/>
<dbReference type="EMBL" id="SMKE01001138">
    <property type="protein sequence ID" value="TDB79639.1"/>
    <property type="molecule type" value="Genomic_DNA"/>
</dbReference>
<feature type="non-terminal residue" evidence="3">
    <location>
        <position position="1"/>
    </location>
</feature>
<name>A0ABY2DBU3_9ACTN</name>
<keyword evidence="2" id="KW-0812">Transmembrane</keyword>
<accession>A0ABY2DBU3</accession>
<feature type="transmembrane region" description="Helical" evidence="2">
    <location>
        <begin position="36"/>
        <end position="56"/>
    </location>
</feature>
<evidence type="ECO:0008006" key="5">
    <source>
        <dbReference type="Google" id="ProtNLM"/>
    </source>
</evidence>
<feature type="compositionally biased region" description="Basic and acidic residues" evidence="1">
    <location>
        <begin position="21"/>
        <end position="30"/>
    </location>
</feature>
<feature type="transmembrane region" description="Helical" evidence="2">
    <location>
        <begin position="95"/>
        <end position="113"/>
    </location>
</feature>
<feature type="region of interest" description="Disordered" evidence="1">
    <location>
        <begin position="1"/>
        <end position="32"/>
    </location>
</feature>
<dbReference type="Proteomes" id="UP000295626">
    <property type="component" value="Unassembled WGS sequence"/>
</dbReference>
<evidence type="ECO:0000256" key="1">
    <source>
        <dbReference type="SAM" id="MobiDB-lite"/>
    </source>
</evidence>
<gene>
    <name evidence="3" type="ORF">E1091_19445</name>
</gene>
<protein>
    <recommendedName>
        <fullName evidence="5">Permease</fullName>
    </recommendedName>
</protein>
<feature type="transmembrane region" description="Helical" evidence="2">
    <location>
        <begin position="119"/>
        <end position="142"/>
    </location>
</feature>
<evidence type="ECO:0000313" key="3">
    <source>
        <dbReference type="EMBL" id="TDB79639.1"/>
    </source>
</evidence>
<feature type="transmembrane region" description="Helical" evidence="2">
    <location>
        <begin position="62"/>
        <end position="83"/>
    </location>
</feature>
<evidence type="ECO:0000313" key="4">
    <source>
        <dbReference type="Proteomes" id="UP000295626"/>
    </source>
</evidence>
<organism evidence="3 4">
    <name type="scientific">Micromonospora fluostatini</name>
    <dbReference type="NCBI Taxonomy" id="1629071"/>
    <lineage>
        <taxon>Bacteria</taxon>
        <taxon>Bacillati</taxon>
        <taxon>Actinomycetota</taxon>
        <taxon>Actinomycetes</taxon>
        <taxon>Micromonosporales</taxon>
        <taxon>Micromonosporaceae</taxon>
        <taxon>Micromonospora</taxon>
    </lineage>
</organism>
<keyword evidence="2" id="KW-0472">Membrane</keyword>
<keyword evidence="2" id="KW-1133">Transmembrane helix</keyword>
<comment type="caution">
    <text evidence="3">The sequence shown here is derived from an EMBL/GenBank/DDBJ whole genome shotgun (WGS) entry which is preliminary data.</text>
</comment>
<evidence type="ECO:0000256" key="2">
    <source>
        <dbReference type="SAM" id="Phobius"/>
    </source>
</evidence>
<feature type="non-terminal residue" evidence="3">
    <location>
        <position position="154"/>
    </location>
</feature>
<sequence>ADPSPPPPTAESTATWLDADSPEHPPESSSREVQNIPLGLGALLLGVAAVVFAALATSSMDALGRLGILLLATVLMLLAPPVLARRGLTSTAETIAAVGLLLLPLAGYALWAVDRVGSGAVPGAVFAAGVFAATAGTALGYARWSGLRAPRFAT</sequence>